<feature type="region of interest" description="Disordered" evidence="1">
    <location>
        <begin position="52"/>
        <end position="97"/>
    </location>
</feature>
<accession>A0A5B7I0X0</accession>
<organism evidence="2 3">
    <name type="scientific">Portunus trituberculatus</name>
    <name type="common">Swimming crab</name>
    <name type="synonym">Neptunus trituberculatus</name>
    <dbReference type="NCBI Taxonomy" id="210409"/>
    <lineage>
        <taxon>Eukaryota</taxon>
        <taxon>Metazoa</taxon>
        <taxon>Ecdysozoa</taxon>
        <taxon>Arthropoda</taxon>
        <taxon>Crustacea</taxon>
        <taxon>Multicrustacea</taxon>
        <taxon>Malacostraca</taxon>
        <taxon>Eumalacostraca</taxon>
        <taxon>Eucarida</taxon>
        <taxon>Decapoda</taxon>
        <taxon>Pleocyemata</taxon>
        <taxon>Brachyura</taxon>
        <taxon>Eubrachyura</taxon>
        <taxon>Portunoidea</taxon>
        <taxon>Portunidae</taxon>
        <taxon>Portuninae</taxon>
        <taxon>Portunus</taxon>
    </lineage>
</organism>
<reference evidence="2 3" key="1">
    <citation type="submission" date="2019-05" db="EMBL/GenBank/DDBJ databases">
        <title>Another draft genome of Portunus trituberculatus and its Hox gene families provides insights of decapod evolution.</title>
        <authorList>
            <person name="Jeong J.-H."/>
            <person name="Song I."/>
            <person name="Kim S."/>
            <person name="Choi T."/>
            <person name="Kim D."/>
            <person name="Ryu S."/>
            <person name="Kim W."/>
        </authorList>
    </citation>
    <scope>NUCLEOTIDE SEQUENCE [LARGE SCALE GENOMIC DNA]</scope>
    <source>
        <tissue evidence="2">Muscle</tissue>
    </source>
</reference>
<protein>
    <submittedName>
        <fullName evidence="2">Uncharacterized protein</fullName>
    </submittedName>
</protein>
<dbReference type="EMBL" id="VSRR010047992">
    <property type="protein sequence ID" value="MPC78270.1"/>
    <property type="molecule type" value="Genomic_DNA"/>
</dbReference>
<evidence type="ECO:0000313" key="2">
    <source>
        <dbReference type="EMBL" id="MPC78270.1"/>
    </source>
</evidence>
<evidence type="ECO:0000256" key="1">
    <source>
        <dbReference type="SAM" id="MobiDB-lite"/>
    </source>
</evidence>
<sequence>MTYGWLRRLGAVVLADLQTKGSSRKQYVTNHGSPINEKARLMANKYWEATGHHATISKEGAEREKRKPENTTNPPLLPPPRTPLERNATPTSFPRVHPFQQFGRSTVAITPWRVWFRMVLCA</sequence>
<keyword evidence="3" id="KW-1185">Reference proteome</keyword>
<evidence type="ECO:0000313" key="3">
    <source>
        <dbReference type="Proteomes" id="UP000324222"/>
    </source>
</evidence>
<proteinExistence type="predicted"/>
<comment type="caution">
    <text evidence="2">The sequence shown here is derived from an EMBL/GenBank/DDBJ whole genome shotgun (WGS) entry which is preliminary data.</text>
</comment>
<feature type="compositionally biased region" description="Basic and acidic residues" evidence="1">
    <location>
        <begin position="59"/>
        <end position="69"/>
    </location>
</feature>
<dbReference type="AlphaFoldDB" id="A0A5B7I0X0"/>
<name>A0A5B7I0X0_PORTR</name>
<dbReference type="Proteomes" id="UP000324222">
    <property type="component" value="Unassembled WGS sequence"/>
</dbReference>
<gene>
    <name evidence="2" type="ORF">E2C01_072755</name>
</gene>